<name>A0ABN9QSK8_9DINO</name>
<protein>
    <submittedName>
        <fullName evidence="1">Uncharacterized protein</fullName>
    </submittedName>
</protein>
<organism evidence="1 2">
    <name type="scientific">Prorocentrum cordatum</name>
    <dbReference type="NCBI Taxonomy" id="2364126"/>
    <lineage>
        <taxon>Eukaryota</taxon>
        <taxon>Sar</taxon>
        <taxon>Alveolata</taxon>
        <taxon>Dinophyceae</taxon>
        <taxon>Prorocentrales</taxon>
        <taxon>Prorocentraceae</taxon>
        <taxon>Prorocentrum</taxon>
    </lineage>
</organism>
<dbReference type="EMBL" id="CAUYUJ010004214">
    <property type="protein sequence ID" value="CAK0808589.1"/>
    <property type="molecule type" value="Genomic_DNA"/>
</dbReference>
<reference evidence="1" key="1">
    <citation type="submission" date="2023-10" db="EMBL/GenBank/DDBJ databases">
        <authorList>
            <person name="Chen Y."/>
            <person name="Shah S."/>
            <person name="Dougan E. K."/>
            <person name="Thang M."/>
            <person name="Chan C."/>
        </authorList>
    </citation>
    <scope>NUCLEOTIDE SEQUENCE [LARGE SCALE GENOMIC DNA]</scope>
</reference>
<gene>
    <name evidence="1" type="ORF">PCOR1329_LOCUS14141</name>
</gene>
<evidence type="ECO:0000313" key="1">
    <source>
        <dbReference type="EMBL" id="CAK0808589.1"/>
    </source>
</evidence>
<evidence type="ECO:0000313" key="2">
    <source>
        <dbReference type="Proteomes" id="UP001189429"/>
    </source>
</evidence>
<accession>A0ABN9QSK8</accession>
<comment type="caution">
    <text evidence="1">The sequence shown here is derived from an EMBL/GenBank/DDBJ whole genome shotgun (WGS) entry which is preliminary data.</text>
</comment>
<sequence>DMTAAADMAKRPAAAASGARASPSHKRLIALAAETLDGWSLGYQQELQSAWRVKTDDAGALPQCARVARVEGEETLVAKWADDDFEWKIPGATAGAAPQDKGTQTLWSGRDMDGGKVTVIVVNHKTRGAWLAIRKGSRTQVVQMQGFNPNSMSDAKKKMMEWAQSFCSAKMDKPAIEAAKAEWLK</sequence>
<keyword evidence="2" id="KW-1185">Reference proteome</keyword>
<feature type="non-terminal residue" evidence="1">
    <location>
        <position position="185"/>
    </location>
</feature>
<proteinExistence type="predicted"/>
<feature type="non-terminal residue" evidence="1">
    <location>
        <position position="1"/>
    </location>
</feature>
<dbReference type="Proteomes" id="UP001189429">
    <property type="component" value="Unassembled WGS sequence"/>
</dbReference>